<evidence type="ECO:0000313" key="1">
    <source>
        <dbReference type="EMBL" id="SKC59313.1"/>
    </source>
</evidence>
<evidence type="ECO:0008006" key="3">
    <source>
        <dbReference type="Google" id="ProtNLM"/>
    </source>
</evidence>
<sequence length="180" mass="20827">MRSEKMIKCLPIYERNSKVFRDIIDVEAEEIDNKALDIEDFIKQLSIDTATWGLDIYEKELGISKDINKSYEERRSVIKSKYRGIGKFDKALLESIANAYTNGETKAYFNGKLNILFEDIRDHILNLVDFENTLEEIKPAHLDYVLYIRENDRIELEFKAVEIPVIFPVCNQIAAGGEAL</sequence>
<evidence type="ECO:0000313" key="2">
    <source>
        <dbReference type="Proteomes" id="UP000190285"/>
    </source>
</evidence>
<keyword evidence="2" id="KW-1185">Reference proteome</keyword>
<dbReference type="Pfam" id="PF10076">
    <property type="entry name" value="Phage_Mu_Gp48"/>
    <property type="match status" value="1"/>
</dbReference>
<gene>
    <name evidence="1" type="ORF">SAMN02194393_01673</name>
</gene>
<dbReference type="Proteomes" id="UP000190285">
    <property type="component" value="Unassembled WGS sequence"/>
</dbReference>
<organism evidence="1 2">
    <name type="scientific">Maledivibacter halophilus</name>
    <dbReference type="NCBI Taxonomy" id="36842"/>
    <lineage>
        <taxon>Bacteria</taxon>
        <taxon>Bacillati</taxon>
        <taxon>Bacillota</taxon>
        <taxon>Clostridia</taxon>
        <taxon>Peptostreptococcales</taxon>
        <taxon>Caminicellaceae</taxon>
        <taxon>Maledivibacter</taxon>
    </lineage>
</organism>
<dbReference type="RefSeq" id="WP_079490797.1">
    <property type="nucleotide sequence ID" value="NZ_FUZT01000003.1"/>
</dbReference>
<accession>A0A1T5K6Q7</accession>
<dbReference type="EMBL" id="FUZT01000003">
    <property type="protein sequence ID" value="SKC59313.1"/>
    <property type="molecule type" value="Genomic_DNA"/>
</dbReference>
<name>A0A1T5K6Q7_9FIRM</name>
<dbReference type="InterPro" id="IPR018755">
    <property type="entry name" value="Phage_Mu_Gp48"/>
</dbReference>
<protein>
    <recommendedName>
        <fullName evidence="3">DUF2313 domain-containing protein</fullName>
    </recommendedName>
</protein>
<reference evidence="1 2" key="1">
    <citation type="submission" date="2017-02" db="EMBL/GenBank/DDBJ databases">
        <authorList>
            <person name="Peterson S.W."/>
        </authorList>
    </citation>
    <scope>NUCLEOTIDE SEQUENCE [LARGE SCALE GENOMIC DNA]</scope>
    <source>
        <strain evidence="1 2">M1</strain>
    </source>
</reference>
<dbReference type="AlphaFoldDB" id="A0A1T5K6Q7"/>
<dbReference type="STRING" id="36842.SAMN02194393_01673"/>
<proteinExistence type="predicted"/>